<sequence>MPRPTEEAGALKASVDPEDIPGIVEGLRQTFNTDKTRSKAWRLAQLDALDKLLTEGCDDLCKAMYADIHKSDLEGWFQEIALVRGEIYEAKQHLDHWMADEHVGSGLLNTPSQSMVQKDPLGVVLILGAWNYNVLLSLHPLVGAIAAGNCAIIKPGSYSETSSHTICRLVQKYMDPECIRAVEGNRHITSSLLEQKLDKIFFTGSPFVGQVVAEAAAKQLCPVVLELGGKSPCVIDRKADLAIAAKRCAWGALMNSGQTCVRPDYFMVHEAIADDFIKTLKRTIVQFYGRDPQKTKWFGRIVNDAAFRRLNGCVEDAKQYLVHGGENDANDRFIAPSVFDFGTDMHAFESSALMQDEIFGPLIPIFRYRDFDGQVLPFIRARPKPLALYCFTSDNELAERALRLTSSGAALINDVVVHLSNSELPFGGVGASGMGSYHGKRSFDAFSHHKAVMRRGTLLDAPQRYPPYSSLDEAVLRLGLHPKVSFHFTQMTNFITDKKNFLITLMTAYIAHQHLRSRM</sequence>
<dbReference type="FunFam" id="3.40.605.10:FF:000004">
    <property type="entry name" value="Aldehyde dehydrogenase"/>
    <property type="match status" value="1"/>
</dbReference>
<evidence type="ECO:0000313" key="10">
    <source>
        <dbReference type="Proteomes" id="UP000241890"/>
    </source>
</evidence>
<reference evidence="9 10" key="1">
    <citation type="submission" date="2017-12" db="EMBL/GenBank/DDBJ databases">
        <title>Sequencing, de novo assembly and annotation of complete genome of a new Thraustochytrid species, strain FCC1311.</title>
        <authorList>
            <person name="Sedici K."/>
            <person name="Godart F."/>
            <person name="Aiese Cigliano R."/>
            <person name="Sanseverino W."/>
            <person name="Barakat M."/>
            <person name="Ortet P."/>
            <person name="Marechal E."/>
            <person name="Cagnac O."/>
            <person name="Amato A."/>
        </authorList>
    </citation>
    <scope>NUCLEOTIDE SEQUENCE [LARGE SCALE GENOMIC DNA]</scope>
</reference>
<dbReference type="GO" id="GO:0006081">
    <property type="term" value="P:aldehyde metabolic process"/>
    <property type="evidence" value="ECO:0007669"/>
    <property type="project" value="InterPro"/>
</dbReference>
<keyword evidence="2 4" id="KW-0560">Oxidoreductase</keyword>
<dbReference type="PROSITE" id="PS00687">
    <property type="entry name" value="ALDEHYDE_DEHYDR_GLU"/>
    <property type="match status" value="1"/>
</dbReference>
<dbReference type="GO" id="GO:0004029">
    <property type="term" value="F:aldehyde dehydrogenase (NAD+) activity"/>
    <property type="evidence" value="ECO:0007669"/>
    <property type="project" value="TreeGrafter"/>
</dbReference>
<accession>A0A2R5GNW6</accession>
<evidence type="ECO:0000313" key="9">
    <source>
        <dbReference type="EMBL" id="GBG31448.1"/>
    </source>
</evidence>
<evidence type="ECO:0000256" key="2">
    <source>
        <dbReference type="ARBA" id="ARBA00023002"/>
    </source>
</evidence>
<dbReference type="InParanoid" id="A0A2R5GNW6"/>
<keyword evidence="10" id="KW-1185">Reference proteome</keyword>
<feature type="active site" evidence="5">
    <location>
        <position position="260"/>
    </location>
</feature>
<feature type="domain" description="Aldehyde dehydrogenase" evidence="8">
    <location>
        <begin position="13"/>
        <end position="452"/>
    </location>
</feature>
<dbReference type="OrthoDB" id="440325at2759"/>
<proteinExistence type="inferred from homology"/>
<dbReference type="FunFam" id="3.40.309.10:FF:000003">
    <property type="entry name" value="Aldehyde dehydrogenase"/>
    <property type="match status" value="1"/>
</dbReference>
<evidence type="ECO:0000259" key="8">
    <source>
        <dbReference type="Pfam" id="PF00171"/>
    </source>
</evidence>
<name>A0A2R5GNW6_9STRA</name>
<dbReference type="InterPro" id="IPR016162">
    <property type="entry name" value="Ald_DH_N"/>
</dbReference>
<evidence type="ECO:0000256" key="5">
    <source>
        <dbReference type="PIRSR" id="PIRSR036492-1"/>
    </source>
</evidence>
<evidence type="ECO:0000256" key="7">
    <source>
        <dbReference type="RuleBase" id="RU003345"/>
    </source>
</evidence>
<dbReference type="Proteomes" id="UP000241890">
    <property type="component" value="Unassembled WGS sequence"/>
</dbReference>
<organism evidence="9 10">
    <name type="scientific">Hondaea fermentalgiana</name>
    <dbReference type="NCBI Taxonomy" id="2315210"/>
    <lineage>
        <taxon>Eukaryota</taxon>
        <taxon>Sar</taxon>
        <taxon>Stramenopiles</taxon>
        <taxon>Bigyra</taxon>
        <taxon>Labyrinthulomycetes</taxon>
        <taxon>Thraustochytrida</taxon>
        <taxon>Thraustochytriidae</taxon>
        <taxon>Hondaea</taxon>
    </lineage>
</organism>
<dbReference type="InterPro" id="IPR016161">
    <property type="entry name" value="Ald_DH/histidinol_DH"/>
</dbReference>
<dbReference type="InterPro" id="IPR029510">
    <property type="entry name" value="Ald_DH_CS_GLU"/>
</dbReference>
<evidence type="ECO:0000256" key="1">
    <source>
        <dbReference type="ARBA" id="ARBA00009986"/>
    </source>
</evidence>
<dbReference type="AlphaFoldDB" id="A0A2R5GNW6"/>
<dbReference type="Gene3D" id="3.40.309.10">
    <property type="entry name" value="Aldehyde Dehydrogenase, Chain A, domain 2"/>
    <property type="match status" value="1"/>
</dbReference>
<evidence type="ECO:0000256" key="6">
    <source>
        <dbReference type="PROSITE-ProRule" id="PRU10007"/>
    </source>
</evidence>
<dbReference type="InterPro" id="IPR015590">
    <property type="entry name" value="Aldehyde_DH_dom"/>
</dbReference>
<gene>
    <name evidence="9" type="ORF">FCC1311_076722</name>
</gene>
<keyword evidence="3" id="KW-0520">NAD</keyword>
<evidence type="ECO:0000256" key="4">
    <source>
        <dbReference type="PIRNR" id="PIRNR036492"/>
    </source>
</evidence>
<dbReference type="PANTHER" id="PTHR43570:SF16">
    <property type="entry name" value="ALDEHYDE DEHYDROGENASE TYPE III, ISOFORM Q"/>
    <property type="match status" value="1"/>
</dbReference>
<dbReference type="CDD" id="cd07087">
    <property type="entry name" value="ALDH_F3-13-14_CALDH-like"/>
    <property type="match status" value="1"/>
</dbReference>
<dbReference type="GO" id="GO:0005737">
    <property type="term" value="C:cytoplasm"/>
    <property type="evidence" value="ECO:0007669"/>
    <property type="project" value="TreeGrafter"/>
</dbReference>
<comment type="caution">
    <text evidence="9">The sequence shown here is derived from an EMBL/GenBank/DDBJ whole genome shotgun (WGS) entry which is preliminary data.</text>
</comment>
<dbReference type="EMBL" id="BEYU01000098">
    <property type="protein sequence ID" value="GBG31448.1"/>
    <property type="molecule type" value="Genomic_DNA"/>
</dbReference>
<dbReference type="Gene3D" id="3.40.605.10">
    <property type="entry name" value="Aldehyde Dehydrogenase, Chain A, domain 1"/>
    <property type="match status" value="1"/>
</dbReference>
<dbReference type="InterPro" id="IPR016163">
    <property type="entry name" value="Ald_DH_C"/>
</dbReference>
<dbReference type="InterPro" id="IPR012394">
    <property type="entry name" value="Aldehyde_DH_NAD(P)"/>
</dbReference>
<dbReference type="SUPFAM" id="SSF53720">
    <property type="entry name" value="ALDH-like"/>
    <property type="match status" value="1"/>
</dbReference>
<protein>
    <recommendedName>
        <fullName evidence="4">Aldehyde dehydrogenase</fullName>
    </recommendedName>
</protein>
<dbReference type="Pfam" id="PF00171">
    <property type="entry name" value="Aldedh"/>
    <property type="match status" value="1"/>
</dbReference>
<feature type="active site" evidence="5 6">
    <location>
        <position position="226"/>
    </location>
</feature>
<evidence type="ECO:0000256" key="3">
    <source>
        <dbReference type="ARBA" id="ARBA00023027"/>
    </source>
</evidence>
<dbReference type="PIRSF" id="PIRSF036492">
    <property type="entry name" value="ALDH"/>
    <property type="match status" value="1"/>
</dbReference>
<comment type="similarity">
    <text evidence="1 4 7">Belongs to the aldehyde dehydrogenase family.</text>
</comment>
<dbReference type="PANTHER" id="PTHR43570">
    <property type="entry name" value="ALDEHYDE DEHYDROGENASE"/>
    <property type="match status" value="1"/>
</dbReference>